<dbReference type="InterPro" id="IPR034457">
    <property type="entry name" value="Organic_radical-activating"/>
</dbReference>
<dbReference type="GO" id="GO:0003824">
    <property type="term" value="F:catalytic activity"/>
    <property type="evidence" value="ECO:0007669"/>
    <property type="project" value="InterPro"/>
</dbReference>
<evidence type="ECO:0000256" key="3">
    <source>
        <dbReference type="ARBA" id="ARBA00022691"/>
    </source>
</evidence>
<feature type="domain" description="Radical SAM core" evidence="7">
    <location>
        <begin position="21"/>
        <end position="210"/>
    </location>
</feature>
<dbReference type="Gene3D" id="3.20.20.70">
    <property type="entry name" value="Aldolase class I"/>
    <property type="match status" value="1"/>
</dbReference>
<keyword evidence="3" id="KW-0949">S-adenosyl-L-methionine</keyword>
<accession>A0A4P8XZR6</accession>
<dbReference type="Proteomes" id="UP000301475">
    <property type="component" value="Chromosome"/>
</dbReference>
<sequence>MKNNEKQKAKIMGINRHRMGTDGKGISTLITFYGCPLNCKYCLNPQCKMKSTNCTYIEPNNLVNLLMVDDIYFQSTGGGIVFGGGEPLLNAEYIKEVCDLVPPKRKIRIETSLNVKWDKIELLLPYIDQWIIDIKDSNTEIYKNYTGVDNLKVYDNVLRLSHKIGKEKLLIRIPKIPNYNTEKNIQESVKLYSNLGNIDIFNYKILNRNY</sequence>
<keyword evidence="9" id="KW-1185">Reference proteome</keyword>
<evidence type="ECO:0000256" key="4">
    <source>
        <dbReference type="ARBA" id="ARBA00022723"/>
    </source>
</evidence>
<dbReference type="PROSITE" id="PS51257">
    <property type="entry name" value="PROKAR_LIPOPROTEIN"/>
    <property type="match status" value="1"/>
</dbReference>
<dbReference type="OrthoDB" id="9782387at2"/>
<evidence type="ECO:0000256" key="2">
    <source>
        <dbReference type="ARBA" id="ARBA00022485"/>
    </source>
</evidence>
<name>A0A4P8XZR6_9FIRM</name>
<evidence type="ECO:0000256" key="6">
    <source>
        <dbReference type="ARBA" id="ARBA00023014"/>
    </source>
</evidence>
<dbReference type="InterPro" id="IPR007197">
    <property type="entry name" value="rSAM"/>
</dbReference>
<keyword evidence="4" id="KW-0479">Metal-binding</keyword>
<dbReference type="InterPro" id="IPR013785">
    <property type="entry name" value="Aldolase_TIM"/>
</dbReference>
<dbReference type="KEGG" id="ruj:E5Z56_07430"/>
<dbReference type="GO" id="GO:0046872">
    <property type="term" value="F:metal ion binding"/>
    <property type="evidence" value="ECO:0007669"/>
    <property type="project" value="UniProtKB-KW"/>
</dbReference>
<organism evidence="8 9">
    <name type="scientific">Ruminococcus bovis</name>
    <dbReference type="NCBI Taxonomy" id="2564099"/>
    <lineage>
        <taxon>Bacteria</taxon>
        <taxon>Bacillati</taxon>
        <taxon>Bacillota</taxon>
        <taxon>Clostridia</taxon>
        <taxon>Eubacteriales</taxon>
        <taxon>Oscillospiraceae</taxon>
        <taxon>Ruminococcus</taxon>
    </lineage>
</organism>
<keyword evidence="5" id="KW-0408">Iron</keyword>
<dbReference type="GO" id="GO:0051539">
    <property type="term" value="F:4 iron, 4 sulfur cluster binding"/>
    <property type="evidence" value="ECO:0007669"/>
    <property type="project" value="UniProtKB-KW"/>
</dbReference>
<reference evidence="8 9" key="1">
    <citation type="submission" date="2019-04" db="EMBL/GenBank/DDBJ databases">
        <authorList>
            <person name="Embree M."/>
            <person name="Gaffney J.R."/>
        </authorList>
    </citation>
    <scope>NUCLEOTIDE SEQUENCE [LARGE SCALE GENOMIC DNA]</scope>
    <source>
        <strain evidence="8 9">JE7A12</strain>
    </source>
</reference>
<dbReference type="InterPro" id="IPR058240">
    <property type="entry name" value="rSAM_sf"/>
</dbReference>
<evidence type="ECO:0000313" key="8">
    <source>
        <dbReference type="EMBL" id="QCT08014.1"/>
    </source>
</evidence>
<dbReference type="SUPFAM" id="SSF102114">
    <property type="entry name" value="Radical SAM enzymes"/>
    <property type="match status" value="1"/>
</dbReference>
<evidence type="ECO:0000256" key="1">
    <source>
        <dbReference type="ARBA" id="ARBA00001966"/>
    </source>
</evidence>
<dbReference type="SFLD" id="SFLDS00029">
    <property type="entry name" value="Radical_SAM"/>
    <property type="match status" value="1"/>
</dbReference>
<dbReference type="PANTHER" id="PTHR30352:SF4">
    <property type="entry name" value="PYRUVATE FORMATE-LYASE 2-ACTIVATING ENZYME"/>
    <property type="match status" value="1"/>
</dbReference>
<comment type="cofactor">
    <cofactor evidence="1">
        <name>[4Fe-4S] cluster</name>
        <dbReference type="ChEBI" id="CHEBI:49883"/>
    </cofactor>
</comment>
<dbReference type="Pfam" id="PF04055">
    <property type="entry name" value="Radical_SAM"/>
    <property type="match status" value="1"/>
</dbReference>
<keyword evidence="2" id="KW-0004">4Fe-4S</keyword>
<proteinExistence type="predicted"/>
<dbReference type="AlphaFoldDB" id="A0A4P8XZR6"/>
<dbReference type="PANTHER" id="PTHR30352">
    <property type="entry name" value="PYRUVATE FORMATE-LYASE-ACTIVATING ENZYME"/>
    <property type="match status" value="1"/>
</dbReference>
<gene>
    <name evidence="8" type="ORF">E5Z56_07430</name>
</gene>
<evidence type="ECO:0000259" key="7">
    <source>
        <dbReference type="PROSITE" id="PS51918"/>
    </source>
</evidence>
<keyword evidence="6" id="KW-0411">Iron-sulfur</keyword>
<evidence type="ECO:0000256" key="5">
    <source>
        <dbReference type="ARBA" id="ARBA00023004"/>
    </source>
</evidence>
<protein>
    <submittedName>
        <fullName evidence="8">Radical SAM protein</fullName>
    </submittedName>
</protein>
<dbReference type="EMBL" id="CP039381">
    <property type="protein sequence ID" value="QCT08014.1"/>
    <property type="molecule type" value="Genomic_DNA"/>
</dbReference>
<evidence type="ECO:0000313" key="9">
    <source>
        <dbReference type="Proteomes" id="UP000301475"/>
    </source>
</evidence>
<dbReference type="PROSITE" id="PS51918">
    <property type="entry name" value="RADICAL_SAM"/>
    <property type="match status" value="1"/>
</dbReference>